<feature type="transmembrane region" description="Helical" evidence="1">
    <location>
        <begin position="6"/>
        <end position="30"/>
    </location>
</feature>
<reference evidence="2" key="1">
    <citation type="journal article" date="2017" name="Sci. Rep.">
        <title>Deep-level phylogeny of Cicadomorpha inferred from mitochondrial genomes sequenced by NGS.</title>
        <authorList>
            <person name="Song N."/>
            <person name="Cai W."/>
            <person name="Li H."/>
        </authorList>
    </citation>
    <scope>NUCLEOTIDE SEQUENCE</scope>
</reference>
<keyword evidence="2" id="KW-0496">Mitochondrion</keyword>
<evidence type="ECO:0000313" key="2">
    <source>
        <dbReference type="EMBL" id="ATF28607.1"/>
    </source>
</evidence>
<dbReference type="AlphaFoldDB" id="A0A343KGL5"/>
<keyword evidence="1" id="KW-0472">Membrane</keyword>
<sequence length="50" mass="6120">MPQMAPMLWTTIMMSTCTMMMMMIIIKYFTMSKSIKQMKKLNNSYLNWKW</sequence>
<evidence type="ECO:0000256" key="1">
    <source>
        <dbReference type="SAM" id="Phobius"/>
    </source>
</evidence>
<geneLocation type="mitochondrion" evidence="2"/>
<protein>
    <submittedName>
        <fullName evidence="2">ATP synthase F0 subunit 8</fullName>
    </submittedName>
</protein>
<gene>
    <name evidence="2" type="primary">atp8</name>
</gene>
<dbReference type="EMBL" id="KY039131">
    <property type="protein sequence ID" value="ATF28607.1"/>
    <property type="molecule type" value="Genomic_DNA"/>
</dbReference>
<organism evidence="2">
    <name type="scientific">Norvellina sp. EMHAU-15062816</name>
    <dbReference type="NCBI Taxonomy" id="2040462"/>
    <lineage>
        <taxon>Eukaryota</taxon>
        <taxon>Metazoa</taxon>
        <taxon>Ecdysozoa</taxon>
        <taxon>Arthropoda</taxon>
        <taxon>Hexapoda</taxon>
        <taxon>Insecta</taxon>
        <taxon>Pterygota</taxon>
        <taxon>Neoptera</taxon>
        <taxon>Paraneoptera</taxon>
        <taxon>Hemiptera</taxon>
        <taxon>Auchenorrhyncha</taxon>
        <taxon>Membracoidea</taxon>
        <taxon>Cicadellidae</taxon>
        <taxon>Deltocephalinae</taxon>
        <taxon>Athysanini</taxon>
        <taxon>Norvellina</taxon>
    </lineage>
</organism>
<name>A0A343KGL5_9HEMI</name>
<keyword evidence="1" id="KW-0812">Transmembrane</keyword>
<keyword evidence="1" id="KW-1133">Transmembrane helix</keyword>
<proteinExistence type="predicted"/>
<accession>A0A343KGL5</accession>